<feature type="transmembrane region" description="Helical" evidence="3">
    <location>
        <begin position="25"/>
        <end position="43"/>
    </location>
</feature>
<dbReference type="InterPro" id="IPR036457">
    <property type="entry name" value="PPM-type-like_dom_sf"/>
</dbReference>
<dbReference type="Gene3D" id="3.60.40.10">
    <property type="entry name" value="PPM-type phosphatase domain"/>
    <property type="match status" value="1"/>
</dbReference>
<keyword evidence="3" id="KW-1133">Transmembrane helix</keyword>
<reference evidence="5 8" key="2">
    <citation type="submission" date="2019-04" db="EMBL/GenBank/DDBJ databases">
        <title>Draft genome sequences of Streptomyces avermitilis NBRC 14893.</title>
        <authorList>
            <person name="Komaki H."/>
            <person name="Tamura T."/>
            <person name="Hosoyama A."/>
        </authorList>
    </citation>
    <scope>NUCLEOTIDE SEQUENCE [LARGE SCALE GENOMIC DNA]</scope>
    <source>
        <strain evidence="5 8">NBRC 14893</strain>
    </source>
</reference>
<organism evidence="6 7">
    <name type="scientific">Streptomyces avermitilis</name>
    <dbReference type="NCBI Taxonomy" id="33903"/>
    <lineage>
        <taxon>Bacteria</taxon>
        <taxon>Bacillati</taxon>
        <taxon>Actinomycetota</taxon>
        <taxon>Actinomycetes</taxon>
        <taxon>Kitasatosporales</taxon>
        <taxon>Streptomycetaceae</taxon>
        <taxon>Streptomyces</taxon>
    </lineage>
</organism>
<feature type="region of interest" description="Disordered" evidence="2">
    <location>
        <begin position="363"/>
        <end position="386"/>
    </location>
</feature>
<evidence type="ECO:0000313" key="7">
    <source>
        <dbReference type="Proteomes" id="UP000299211"/>
    </source>
</evidence>
<comment type="caution">
    <text evidence="6">The sequence shown here is derived from an EMBL/GenBank/DDBJ whole genome shotgun (WGS) entry which is preliminary data.</text>
</comment>
<dbReference type="SMART" id="SM00331">
    <property type="entry name" value="PP2C_SIG"/>
    <property type="match status" value="1"/>
</dbReference>
<evidence type="ECO:0000256" key="3">
    <source>
        <dbReference type="SAM" id="Phobius"/>
    </source>
</evidence>
<feature type="transmembrane region" description="Helical" evidence="3">
    <location>
        <begin position="95"/>
        <end position="112"/>
    </location>
</feature>
<evidence type="ECO:0000313" key="8">
    <source>
        <dbReference type="Proteomes" id="UP000302139"/>
    </source>
</evidence>
<name>A0A4D4MI10_STRAX</name>
<keyword evidence="3" id="KW-0812">Transmembrane</keyword>
<proteinExistence type="predicted"/>
<reference evidence="6 7" key="1">
    <citation type="submission" date="2019-04" db="EMBL/GenBank/DDBJ databases">
        <title>Draft genome sequences of Streptomyces avermitilis ATCC 31267.</title>
        <authorList>
            <person name="Komaki H."/>
            <person name="Tamura T."/>
            <person name="Hosoyama A."/>
        </authorList>
    </citation>
    <scope>NUCLEOTIDE SEQUENCE [LARGE SCALE GENOMIC DNA]</scope>
    <source>
        <strain evidence="6 7">ATCC 31267</strain>
    </source>
</reference>
<dbReference type="Pfam" id="PF07228">
    <property type="entry name" value="SpoIIE"/>
    <property type="match status" value="1"/>
</dbReference>
<evidence type="ECO:0000256" key="2">
    <source>
        <dbReference type="SAM" id="MobiDB-lite"/>
    </source>
</evidence>
<dbReference type="InterPro" id="IPR052016">
    <property type="entry name" value="Bact_Sigma-Reg"/>
</dbReference>
<keyword evidence="3" id="KW-0472">Membrane</keyword>
<dbReference type="Proteomes" id="UP000299211">
    <property type="component" value="Unassembled WGS sequence"/>
</dbReference>
<dbReference type="PANTHER" id="PTHR43156:SF2">
    <property type="entry name" value="STAGE II SPORULATION PROTEIN E"/>
    <property type="match status" value="1"/>
</dbReference>
<dbReference type="RefSeq" id="WP_048894171.1">
    <property type="nucleotide sequence ID" value="NZ_BAABTN010000010.1"/>
</dbReference>
<keyword evidence="1" id="KW-0378">Hydrolase</keyword>
<protein>
    <submittedName>
        <fullName evidence="6">Membrane protein</fullName>
    </submittedName>
</protein>
<accession>A0A4D4MI10</accession>
<evidence type="ECO:0000313" key="5">
    <source>
        <dbReference type="EMBL" id="GDY67979.1"/>
    </source>
</evidence>
<dbReference type="GO" id="GO:0016791">
    <property type="term" value="F:phosphatase activity"/>
    <property type="evidence" value="ECO:0007669"/>
    <property type="project" value="TreeGrafter"/>
</dbReference>
<evidence type="ECO:0000256" key="1">
    <source>
        <dbReference type="ARBA" id="ARBA00022801"/>
    </source>
</evidence>
<dbReference type="AlphaFoldDB" id="A0A4D4MI10"/>
<dbReference type="EMBL" id="BJHX01000001">
    <property type="protein sequence ID" value="GDY67979.1"/>
    <property type="molecule type" value="Genomic_DNA"/>
</dbReference>
<dbReference type="PANTHER" id="PTHR43156">
    <property type="entry name" value="STAGE II SPORULATION PROTEIN E-RELATED"/>
    <property type="match status" value="1"/>
</dbReference>
<evidence type="ECO:0000313" key="6">
    <source>
        <dbReference type="EMBL" id="GDY71691.1"/>
    </source>
</evidence>
<feature type="domain" description="PPM-type phosphatase" evidence="4">
    <location>
        <begin position="145"/>
        <end position="361"/>
    </location>
</feature>
<feature type="transmembrane region" description="Helical" evidence="3">
    <location>
        <begin position="63"/>
        <end position="83"/>
    </location>
</feature>
<dbReference type="InterPro" id="IPR001932">
    <property type="entry name" value="PPM-type_phosphatase-like_dom"/>
</dbReference>
<evidence type="ECO:0000259" key="4">
    <source>
        <dbReference type="SMART" id="SM00331"/>
    </source>
</evidence>
<gene>
    <name evidence="5" type="ORF">SAV14893_073720</name>
    <name evidence="6" type="ORF">SAV31267_011760</name>
</gene>
<dbReference type="Proteomes" id="UP000302139">
    <property type="component" value="Unassembled WGS sequence"/>
</dbReference>
<dbReference type="FunFam" id="3.60.40.10:FF:000058">
    <property type="entry name" value="Stage II sporulation protein E"/>
    <property type="match status" value="1"/>
</dbReference>
<sequence length="386" mass="40488">MDAAVSRHRDREERSWLRGAPPPRWVRVLPLALLAGVSAALLASPHPLDIGFVLGAIPPLAVLSYGPVATAVLGVVVVVLLNIPALHLNHPGNTDLLTITFVAVLSVFVSLVRSHRDAQLVTVRTVAEAAQLAVLPPLPEHVGPIRCVGLYRAAQRETLVGGDFFDVREGPRGVRAVMGDVQGHGLSAVGTVVSLLGAFREAALDQPDLEAVAARLDRRLRVDSAGTDYAELFATALLLEFSSDAGAVRILACGHPPPLLLRGGTATGVQVAAGTPLGLGLLDISPPTGLTLRLECADRLFLASDGVSEARNKSGAFYPLADRLTEFAKDAPATMVDSVWEDLNRYSEAIGDDVAMLVLSPTPAGAVDGEASPEQGTLARSPTDPR</sequence>
<dbReference type="EMBL" id="BJHY01000001">
    <property type="protein sequence ID" value="GDY71691.1"/>
    <property type="molecule type" value="Genomic_DNA"/>
</dbReference>